<name>A0A6P6RUN6_9EIME</name>
<proteinExistence type="predicted"/>
<dbReference type="SUPFAM" id="SSF47954">
    <property type="entry name" value="Cyclin-like"/>
    <property type="match status" value="1"/>
</dbReference>
<feature type="domain" description="Cyclin N-terminal" evidence="1">
    <location>
        <begin position="81"/>
        <end position="176"/>
    </location>
</feature>
<evidence type="ECO:0000313" key="3">
    <source>
        <dbReference type="RefSeq" id="XP_026191571.1"/>
    </source>
</evidence>
<dbReference type="CDD" id="cd20540">
    <property type="entry name" value="CYCLIN_CCNY_like"/>
    <property type="match status" value="1"/>
</dbReference>
<dbReference type="Proteomes" id="UP000515125">
    <property type="component" value="Unplaced"/>
</dbReference>
<evidence type="ECO:0000313" key="2">
    <source>
        <dbReference type="Proteomes" id="UP000515125"/>
    </source>
</evidence>
<protein>
    <submittedName>
        <fullName evidence="3">Cyclin-Y-like protein 1</fullName>
    </submittedName>
</protein>
<dbReference type="InterPro" id="IPR006671">
    <property type="entry name" value="Cyclin_N"/>
</dbReference>
<reference evidence="3" key="1">
    <citation type="submission" date="2025-08" db="UniProtKB">
        <authorList>
            <consortium name="RefSeq"/>
        </authorList>
    </citation>
    <scope>IDENTIFICATION</scope>
</reference>
<dbReference type="GeneID" id="34619598"/>
<dbReference type="Pfam" id="PF00134">
    <property type="entry name" value="Cyclin_N"/>
    <property type="match status" value="1"/>
</dbReference>
<sequence length="236" mass="27125">MGERRVRYQTADYSFMLTSSLNSPNAAKLISAIAALLHNQIDADVKKPRSENPEFMVFDEDMYLEGTDAGQEKLHTCPTVEEIVDFFSALYDAAQYSAECNVLALLYINRLIAFSGLTLNKSNWRPIIFTALLIAQKVWDDKLLSNASFAFIYPFFTREEINKLEATFLDLLHFEVVVRPSIYAMYYFELRAVHENPANFLEPLSSESALALEERSRRFQQTAHQQFLECKSMTMI</sequence>
<accession>A0A6P6RUN6</accession>
<keyword evidence="2" id="KW-1185">Reference proteome</keyword>
<gene>
    <name evidence="3" type="primary">LOC34619598</name>
</gene>
<dbReference type="Gene3D" id="1.10.472.10">
    <property type="entry name" value="Cyclin-like"/>
    <property type="match status" value="1"/>
</dbReference>
<evidence type="ECO:0000259" key="1">
    <source>
        <dbReference type="Pfam" id="PF00134"/>
    </source>
</evidence>
<dbReference type="AlphaFoldDB" id="A0A6P6RUN6"/>
<dbReference type="RefSeq" id="XP_026191571.1">
    <property type="nucleotide sequence ID" value="XM_026335786.1"/>
</dbReference>
<dbReference type="InterPro" id="IPR036915">
    <property type="entry name" value="Cyclin-like_sf"/>
</dbReference>
<dbReference type="PANTHER" id="PTHR14248">
    <property type="entry name" value="CYCLIN Y, ISOFORM A"/>
    <property type="match status" value="1"/>
</dbReference>
<organism evidence="2 3">
    <name type="scientific">Cyclospora cayetanensis</name>
    <dbReference type="NCBI Taxonomy" id="88456"/>
    <lineage>
        <taxon>Eukaryota</taxon>
        <taxon>Sar</taxon>
        <taxon>Alveolata</taxon>
        <taxon>Apicomplexa</taxon>
        <taxon>Conoidasida</taxon>
        <taxon>Coccidia</taxon>
        <taxon>Eucoccidiorida</taxon>
        <taxon>Eimeriorina</taxon>
        <taxon>Eimeriidae</taxon>
        <taxon>Cyclospora</taxon>
    </lineage>
</organism>
<dbReference type="OrthoDB" id="10250320at2759"/>